<name>A0A2U9IGT8_9CREN</name>
<organism evidence="2 3">
    <name type="scientific">Acidianus brierleyi</name>
    <dbReference type="NCBI Taxonomy" id="41673"/>
    <lineage>
        <taxon>Archaea</taxon>
        <taxon>Thermoproteota</taxon>
        <taxon>Thermoprotei</taxon>
        <taxon>Sulfolobales</taxon>
        <taxon>Sulfolobaceae</taxon>
        <taxon>Acidianus</taxon>
    </lineage>
</organism>
<dbReference type="RefSeq" id="WP_110271149.1">
    <property type="nucleotide sequence ID" value="NZ_CP029289.2"/>
</dbReference>
<evidence type="ECO:0000256" key="1">
    <source>
        <dbReference type="SAM" id="Coils"/>
    </source>
</evidence>
<dbReference type="OrthoDB" id="40851at2157"/>
<gene>
    <name evidence="2" type="ORF">DFR85_12340</name>
</gene>
<protein>
    <submittedName>
        <fullName evidence="2">Uncharacterized protein</fullName>
    </submittedName>
</protein>
<dbReference type="KEGG" id="abri:DFR85_12340"/>
<keyword evidence="1" id="KW-0175">Coiled coil</keyword>
<dbReference type="Proteomes" id="UP000248044">
    <property type="component" value="Chromosome"/>
</dbReference>
<dbReference type="AlphaFoldDB" id="A0A2U9IGT8"/>
<reference evidence="2 3" key="1">
    <citation type="submission" date="2018-05" db="EMBL/GenBank/DDBJ databases">
        <title>Complete Genome Sequences of Extremely Thermoacidophilic, Metal-Mobilizing Type-Strain Members of the Archaeal Family Sulfolobaceae: Acidianus brierleyi DSM-1651T, Acidianus sulfidivorans DSM-18786T, Metallosphaera hakonensis DSM-7519T, and Metallosphaera prunae DSM-10039T.</title>
        <authorList>
            <person name="Counts J.A."/>
            <person name="Kelly R.M."/>
        </authorList>
    </citation>
    <scope>NUCLEOTIDE SEQUENCE [LARGE SCALE GENOMIC DNA]</scope>
    <source>
        <strain evidence="2 3">DSM 1651</strain>
    </source>
</reference>
<dbReference type="GeneID" id="36832958"/>
<accession>A0A2U9IGT8</accession>
<sequence length="445" mass="51496">MKSIYLPLVSSEDLLPLPRYKQLAVSLAKAGGKENRFTKIDIIGWPFLAYKLEKSGGYLIFDETLKLSTEIKTYIVQDYERISSILDNSKDENEILNYITSIKWGDTKGSSVLSFRGIIEQNMQDIFKLGNSDIPARIIDKSLKEIDIELSISDIEKTMEKIKDDINNIERAEEKIKTTIEIIKGRKAEDKKRVEEEFNKKILEKSQILKENVGKVKKAIEEEVGNTSKQLYSKLTDIEVLIAKAEIDMEAGYVENVNSVYTVKNKYLSEINQKINEIKEKYKKEIHRIVEDINSLKIEKQTEINRINNKIQELDNIQNQAIIQLEQIKKEQLTSLDRLAKLPKFLSFMEDRVEVIVPFMVLEGNNRILISPQIYKGGKKAFFGILKKDPSEISTQINGIEFLLNNFSWNTVDSLRKYKEEIEKGLKELSEEGWNVKKSLDEYYT</sequence>
<keyword evidence="3" id="KW-1185">Reference proteome</keyword>
<evidence type="ECO:0000313" key="2">
    <source>
        <dbReference type="EMBL" id="AWR95268.1"/>
    </source>
</evidence>
<feature type="coiled-coil region" evidence="1">
    <location>
        <begin position="268"/>
        <end position="331"/>
    </location>
</feature>
<evidence type="ECO:0000313" key="3">
    <source>
        <dbReference type="Proteomes" id="UP000248044"/>
    </source>
</evidence>
<proteinExistence type="predicted"/>
<feature type="coiled-coil region" evidence="1">
    <location>
        <begin position="152"/>
        <end position="179"/>
    </location>
</feature>
<dbReference type="EMBL" id="CP029289">
    <property type="protein sequence ID" value="AWR95268.1"/>
    <property type="molecule type" value="Genomic_DNA"/>
</dbReference>